<sequence>MKMPVEMSALIGEQRTHKLFEMVKSTKYDFSMRLYSKQYCEYYILKHEDHKQPRILALELGHSLRFVQDVIKEKRCLPTNYDEEIVKMNQRNLSAILRAVWRAGGQSGL</sequence>
<organism evidence="1 2">
    <name type="scientific">Ligilactobacillus animalis</name>
    <dbReference type="NCBI Taxonomy" id="1605"/>
    <lineage>
        <taxon>Bacteria</taxon>
        <taxon>Bacillati</taxon>
        <taxon>Bacillota</taxon>
        <taxon>Bacilli</taxon>
        <taxon>Lactobacillales</taxon>
        <taxon>Lactobacillaceae</taxon>
        <taxon>Ligilactobacillus</taxon>
    </lineage>
</organism>
<gene>
    <name evidence="1" type="ORF">QFF56_08065</name>
</gene>
<protein>
    <submittedName>
        <fullName evidence="1">Uncharacterized protein</fullName>
    </submittedName>
</protein>
<dbReference type="Proteomes" id="UP001238155">
    <property type="component" value="Chromosome"/>
</dbReference>
<accession>A0AAJ6FM55</accession>
<dbReference type="AlphaFoldDB" id="A0AAJ6FM55"/>
<dbReference type="RefSeq" id="WP_283534588.1">
    <property type="nucleotide sequence ID" value="NZ_CP123751.1"/>
</dbReference>
<reference evidence="1" key="1">
    <citation type="submission" date="2023-04" db="EMBL/GenBank/DDBJ databases">
        <title>Four porcine-derived lactic acid bacteria strains analyses and their evaluation as potential probiotics based on genomics.</title>
        <authorList>
            <person name="Niu D."/>
        </authorList>
    </citation>
    <scope>NUCLEOTIDE SEQUENCE</scope>
    <source>
        <strain evidence="1">ZSB1</strain>
    </source>
</reference>
<dbReference type="EMBL" id="CP123751">
    <property type="protein sequence ID" value="WHQ79894.1"/>
    <property type="molecule type" value="Genomic_DNA"/>
</dbReference>
<proteinExistence type="predicted"/>
<evidence type="ECO:0000313" key="1">
    <source>
        <dbReference type="EMBL" id="WHQ79894.1"/>
    </source>
</evidence>
<evidence type="ECO:0000313" key="2">
    <source>
        <dbReference type="Proteomes" id="UP001238155"/>
    </source>
</evidence>
<name>A0AAJ6FM55_9LACO</name>